<dbReference type="AlphaFoldDB" id="A0A6P4YZU8"/>
<sequence length="346" mass="36665">MATRMWLMFLIAVGLLMNFSCTKADTADDVGKGAGKKAMRGWWDVMEEYLGYLEVAEEGYKFYSRVSSAYEKLKKGKMTGSQFLGKVGKSVIRGGCSLGGSAMGTVAGAAIMPGVGAVGGSYAGEKLGDNIGDYVTGETDSQFAKQITYLVDKAAFQYYRKEQRQRKQGEQSTMAKPMSLMCLIAIGLLLSFAYVNGETLKSTPGDGQTADDARKGSPKGEDVGNGALKETPETLMAQLGNLKDKLDALRTGVGIFAKGYELYDRTSANYKRFKKGEMSQEEFESEVRKEVGGVGAVAGTVAGATLGAWYLGPALGQLAIPIPGLGAFVGGYVGGKVGAMFGELVT</sequence>
<evidence type="ECO:0000256" key="2">
    <source>
        <dbReference type="SAM" id="SignalP"/>
    </source>
</evidence>
<accession>A0A6P4YZU8</accession>
<feature type="chain" id="PRO_5027842917" evidence="2">
    <location>
        <begin position="25"/>
        <end position="346"/>
    </location>
</feature>
<reference evidence="4" key="1">
    <citation type="submission" date="2025-08" db="UniProtKB">
        <authorList>
            <consortium name="RefSeq"/>
        </authorList>
    </citation>
    <scope>IDENTIFICATION</scope>
    <source>
        <tissue evidence="4">Gonad</tissue>
    </source>
</reference>
<evidence type="ECO:0000313" key="3">
    <source>
        <dbReference type="Proteomes" id="UP000515135"/>
    </source>
</evidence>
<feature type="region of interest" description="Disordered" evidence="1">
    <location>
        <begin position="201"/>
        <end position="230"/>
    </location>
</feature>
<keyword evidence="2" id="KW-0732">Signal</keyword>
<name>A0A6P4YZU8_BRABE</name>
<dbReference type="OrthoDB" id="10502161at2759"/>
<dbReference type="GeneID" id="109468899"/>
<feature type="compositionally biased region" description="Basic and acidic residues" evidence="1">
    <location>
        <begin position="211"/>
        <end position="222"/>
    </location>
</feature>
<dbReference type="RefSeq" id="XP_019622841.1">
    <property type="nucleotide sequence ID" value="XM_019767282.1"/>
</dbReference>
<organism evidence="3 4">
    <name type="scientific">Branchiostoma belcheri</name>
    <name type="common">Amphioxus</name>
    <dbReference type="NCBI Taxonomy" id="7741"/>
    <lineage>
        <taxon>Eukaryota</taxon>
        <taxon>Metazoa</taxon>
        <taxon>Chordata</taxon>
        <taxon>Cephalochordata</taxon>
        <taxon>Leptocardii</taxon>
        <taxon>Amphioxiformes</taxon>
        <taxon>Branchiostomatidae</taxon>
        <taxon>Branchiostoma</taxon>
    </lineage>
</organism>
<keyword evidence="3" id="KW-1185">Reference proteome</keyword>
<evidence type="ECO:0000313" key="4">
    <source>
        <dbReference type="RefSeq" id="XP_019622841.1"/>
    </source>
</evidence>
<dbReference type="Proteomes" id="UP000515135">
    <property type="component" value="Unplaced"/>
</dbReference>
<dbReference type="KEGG" id="bbel:109468899"/>
<proteinExistence type="predicted"/>
<feature type="signal peptide" evidence="2">
    <location>
        <begin position="1"/>
        <end position="24"/>
    </location>
</feature>
<protein>
    <submittedName>
        <fullName evidence="4">Uncharacterized protein LOC109468899</fullName>
    </submittedName>
</protein>
<evidence type="ECO:0000256" key="1">
    <source>
        <dbReference type="SAM" id="MobiDB-lite"/>
    </source>
</evidence>
<gene>
    <name evidence="4" type="primary">LOC109468899</name>
</gene>